<sequence>MRYSFFAAAALSAALSGSAYADVIQDIRTKGAHAVIQEALQQGASLEAVMANLVSELQDSPQMLSQIIAKAVQAFPQQAAQIVSVAITMAPMQSAAITQSAMTQVSNNPAAQAAIRQASMQAIQALAQQGDPSQRTEVEAENQELPGAQPLAPPPPPPTAQPAPRDKPTGISPN</sequence>
<organism evidence="2">
    <name type="scientific">invertebrate metagenome</name>
    <dbReference type="NCBI Taxonomy" id="1711999"/>
    <lineage>
        <taxon>unclassified sequences</taxon>
        <taxon>metagenomes</taxon>
        <taxon>organismal metagenomes</taxon>
    </lineage>
</organism>
<accession>A0A2H9TB98</accession>
<reference evidence="2" key="1">
    <citation type="journal article" date="2017" name="Appl. Environ. Microbiol.">
        <title>Molecular characterization of an Endozoicomonas-like organism causing infection in king scallop Pecten maximus L.</title>
        <authorList>
            <person name="Cano I."/>
            <person name="van Aerle R."/>
            <person name="Ross S."/>
            <person name="Verner-Jeffreys D.W."/>
            <person name="Paley R.K."/>
            <person name="Rimmer G."/>
            <person name="Ryder D."/>
            <person name="Hooper P."/>
            <person name="Stone D."/>
            <person name="Feist S.W."/>
        </authorList>
    </citation>
    <scope>NUCLEOTIDE SEQUENCE</scope>
</reference>
<gene>
    <name evidence="2" type="ORF">CI610_00490</name>
</gene>
<dbReference type="AlphaFoldDB" id="A0A2H9TB98"/>
<evidence type="ECO:0000313" key="2">
    <source>
        <dbReference type="EMBL" id="PJE80522.1"/>
    </source>
</evidence>
<name>A0A2H9TB98_9ZZZZ</name>
<dbReference type="EMBL" id="NSIT01000014">
    <property type="protein sequence ID" value="PJE80522.1"/>
    <property type="molecule type" value="Genomic_DNA"/>
</dbReference>
<protein>
    <submittedName>
        <fullName evidence="2">Uncharacterized protein</fullName>
    </submittedName>
</protein>
<comment type="caution">
    <text evidence="2">The sequence shown here is derived from an EMBL/GenBank/DDBJ whole genome shotgun (WGS) entry which is preliminary data.</text>
</comment>
<feature type="compositionally biased region" description="Polar residues" evidence="1">
    <location>
        <begin position="125"/>
        <end position="135"/>
    </location>
</feature>
<feature type="compositionally biased region" description="Pro residues" evidence="1">
    <location>
        <begin position="151"/>
        <end position="161"/>
    </location>
</feature>
<evidence type="ECO:0000256" key="1">
    <source>
        <dbReference type="SAM" id="MobiDB-lite"/>
    </source>
</evidence>
<feature type="region of interest" description="Disordered" evidence="1">
    <location>
        <begin position="125"/>
        <end position="174"/>
    </location>
</feature>
<proteinExistence type="predicted"/>